<accession>A0ABT1V913</accession>
<evidence type="ECO:0000256" key="6">
    <source>
        <dbReference type="SAM" id="MobiDB-lite"/>
    </source>
</evidence>
<dbReference type="HAMAP" id="MF_02114">
    <property type="entry name" value="CofC"/>
    <property type="match status" value="1"/>
</dbReference>
<evidence type="ECO:0000313" key="8">
    <source>
        <dbReference type="Proteomes" id="UP001204746"/>
    </source>
</evidence>
<keyword evidence="4 5" id="KW-0342">GTP-binding</keyword>
<protein>
    <recommendedName>
        <fullName evidence="5">Phosphoenolpyruvate guanylyltransferase</fullName>
        <shortName evidence="5">PEP guanylyltransferase</shortName>
        <ecNumber evidence="5">2.7.7.105</ecNumber>
    </recommendedName>
</protein>
<comment type="pathway">
    <text evidence="5">Cofactor biosynthesis; coenzyme F420 biosynthesis.</text>
</comment>
<comment type="caution">
    <text evidence="5">Lacks conserved residue(s) required for the propagation of feature annotation.</text>
</comment>
<comment type="catalytic activity">
    <reaction evidence="5">
        <text>phosphoenolpyruvate + GTP + H(+) = enolpyruvoyl-2-diphospho-5'-guanosine + diphosphate</text>
        <dbReference type="Rhea" id="RHEA:30519"/>
        <dbReference type="ChEBI" id="CHEBI:15378"/>
        <dbReference type="ChEBI" id="CHEBI:33019"/>
        <dbReference type="ChEBI" id="CHEBI:37565"/>
        <dbReference type="ChEBI" id="CHEBI:58702"/>
        <dbReference type="ChEBI" id="CHEBI:143701"/>
        <dbReference type="EC" id="2.7.7.105"/>
    </reaction>
</comment>
<dbReference type="EC" id="2.7.7.105" evidence="5"/>
<dbReference type="PANTHER" id="PTHR40392:SF1">
    <property type="entry name" value="2-PHOSPHO-L-LACTATE GUANYLYLTRANSFERASE"/>
    <property type="match status" value="1"/>
</dbReference>
<evidence type="ECO:0000313" key="7">
    <source>
        <dbReference type="EMBL" id="MCQ8193883.1"/>
    </source>
</evidence>
<feature type="region of interest" description="Disordered" evidence="6">
    <location>
        <begin position="215"/>
        <end position="239"/>
    </location>
</feature>
<dbReference type="NCBIfam" id="TIGR03552">
    <property type="entry name" value="F420_cofC"/>
    <property type="match status" value="1"/>
</dbReference>
<proteinExistence type="inferred from homology"/>
<dbReference type="EMBL" id="JANIAA010000040">
    <property type="protein sequence ID" value="MCQ8193883.1"/>
    <property type="molecule type" value="Genomic_DNA"/>
</dbReference>
<feature type="binding site" evidence="5">
    <location>
        <position position="144"/>
    </location>
    <ligand>
        <name>phosphoenolpyruvate</name>
        <dbReference type="ChEBI" id="CHEBI:58702"/>
    </ligand>
</feature>
<sequence length="239" mass="24992">MSHTDSTRWTVLLPVKPFALGKSRLAMWSGASRAEWARAFYLDTLDAVFHTPLVRQVIVVTADSEAHVLAVRAGAKVADDTPVRGLNAAVHRGATHAASSPTGGPVAVLTADLPALRPAELMQVLTDARHHPRAFLADHTGSGTTILTASTPRMLLPRFEGASRTQHAVTGAHELTIANVPGARLDVDTPMDLGAALSLGVGPYSTALRSNMRELPPASQVPGRVFDDHGAPSGASASG</sequence>
<evidence type="ECO:0000256" key="1">
    <source>
        <dbReference type="ARBA" id="ARBA00022679"/>
    </source>
</evidence>
<feature type="binding site" evidence="5">
    <location>
        <position position="163"/>
    </location>
    <ligand>
        <name>phosphoenolpyruvate</name>
        <dbReference type="ChEBI" id="CHEBI:58702"/>
    </ligand>
</feature>
<comment type="caution">
    <text evidence="7">The sequence shown here is derived from an EMBL/GenBank/DDBJ whole genome shotgun (WGS) entry which is preliminary data.</text>
</comment>
<comment type="function">
    <text evidence="5">Guanylyltransferase that catalyzes the activation of phosphoenolpyruvate (PEP) as enolpyruvoyl-2-diphospho-5'-guanosine, via the condensation of PEP with GTP. It is involved in the biosynthesis of coenzyme F420, a hydride carrier cofactor.</text>
</comment>
<keyword evidence="2 5" id="KW-0548">Nucleotidyltransferase</keyword>
<keyword evidence="1 5" id="KW-0808">Transferase</keyword>
<reference evidence="7 8" key="1">
    <citation type="submission" date="2022-07" db="EMBL/GenBank/DDBJ databases">
        <authorList>
            <person name="Phongsopitanun W."/>
            <person name="Tanasupawat S."/>
        </authorList>
    </citation>
    <scope>NUCLEOTIDE SEQUENCE [LARGE SCALE GENOMIC DNA]</scope>
    <source>
        <strain evidence="7 8">RCU-064</strain>
    </source>
</reference>
<keyword evidence="8" id="KW-1185">Reference proteome</keyword>
<dbReference type="Gene3D" id="3.90.550.10">
    <property type="entry name" value="Spore Coat Polysaccharide Biosynthesis Protein SpsA, Chain A"/>
    <property type="match status" value="1"/>
</dbReference>
<evidence type="ECO:0000256" key="2">
    <source>
        <dbReference type="ARBA" id="ARBA00022695"/>
    </source>
</evidence>
<organism evidence="7 8">
    <name type="scientific">Streptomyces rugosispiralis</name>
    <dbReference type="NCBI Taxonomy" id="2967341"/>
    <lineage>
        <taxon>Bacteria</taxon>
        <taxon>Bacillati</taxon>
        <taxon>Actinomycetota</taxon>
        <taxon>Actinomycetes</taxon>
        <taxon>Kitasatosporales</taxon>
        <taxon>Streptomycetaceae</taxon>
        <taxon>Streptomyces</taxon>
    </lineage>
</organism>
<dbReference type="GO" id="GO:0043814">
    <property type="term" value="F:phospholactate guanylyltransferase activity"/>
    <property type="evidence" value="ECO:0007669"/>
    <property type="project" value="UniProtKB-EC"/>
</dbReference>
<evidence type="ECO:0000256" key="4">
    <source>
        <dbReference type="ARBA" id="ARBA00023134"/>
    </source>
</evidence>
<evidence type="ECO:0000256" key="5">
    <source>
        <dbReference type="HAMAP-Rule" id="MF_02114"/>
    </source>
</evidence>
<dbReference type="Pfam" id="PF01983">
    <property type="entry name" value="CofC"/>
    <property type="match status" value="1"/>
</dbReference>
<dbReference type="PANTHER" id="PTHR40392">
    <property type="entry name" value="2-PHOSPHO-L-LACTATE GUANYLYLTRANSFERASE"/>
    <property type="match status" value="1"/>
</dbReference>
<evidence type="ECO:0000256" key="3">
    <source>
        <dbReference type="ARBA" id="ARBA00022741"/>
    </source>
</evidence>
<name>A0ABT1V913_9ACTN</name>
<comment type="similarity">
    <text evidence="5">Belongs to the CofC family.</text>
</comment>
<gene>
    <name evidence="7" type="primary">cofC</name>
    <name evidence="5" type="synonym">fbiD</name>
    <name evidence="7" type="ORF">NP777_37675</name>
</gene>
<dbReference type="RefSeq" id="WP_256654688.1">
    <property type="nucleotide sequence ID" value="NZ_JANIAA010000040.1"/>
</dbReference>
<dbReference type="SUPFAM" id="SSF53448">
    <property type="entry name" value="Nucleotide-diphospho-sugar transferases"/>
    <property type="match status" value="1"/>
</dbReference>
<keyword evidence="3 5" id="KW-0547">Nucleotide-binding</keyword>
<dbReference type="InterPro" id="IPR029044">
    <property type="entry name" value="Nucleotide-diphossugar_trans"/>
</dbReference>
<dbReference type="Proteomes" id="UP001204746">
    <property type="component" value="Unassembled WGS sequence"/>
</dbReference>
<dbReference type="InterPro" id="IPR002835">
    <property type="entry name" value="CofC"/>
</dbReference>